<dbReference type="SUPFAM" id="SSF81321">
    <property type="entry name" value="Family A G protein-coupled receptor-like"/>
    <property type="match status" value="1"/>
</dbReference>
<evidence type="ECO:0000256" key="5">
    <source>
        <dbReference type="ARBA" id="ARBA00023040"/>
    </source>
</evidence>
<dbReference type="GO" id="GO:0005886">
    <property type="term" value="C:plasma membrane"/>
    <property type="evidence" value="ECO:0007669"/>
    <property type="project" value="UniProtKB-SubCell"/>
</dbReference>
<dbReference type="EMBL" id="CAJFDI010000005">
    <property type="protein sequence ID" value="CAD5231630.1"/>
    <property type="molecule type" value="Genomic_DNA"/>
</dbReference>
<dbReference type="Proteomes" id="UP000659654">
    <property type="component" value="Unassembled WGS sequence"/>
</dbReference>
<evidence type="ECO:0000313" key="15">
    <source>
        <dbReference type="Proteomes" id="UP000659654"/>
    </source>
</evidence>
<evidence type="ECO:0000256" key="2">
    <source>
        <dbReference type="ARBA" id="ARBA00022475"/>
    </source>
</evidence>
<dbReference type="Gene3D" id="1.20.1070.10">
    <property type="entry name" value="Rhodopsin 7-helix transmembrane proteins"/>
    <property type="match status" value="1"/>
</dbReference>
<proteinExistence type="inferred from homology"/>
<keyword evidence="6 10" id="KW-0472">Membrane</keyword>
<evidence type="ECO:0000313" key="14">
    <source>
        <dbReference type="Proteomes" id="UP000095284"/>
    </source>
</evidence>
<evidence type="ECO:0000313" key="12">
    <source>
        <dbReference type="EMBL" id="CAD5231630.1"/>
    </source>
</evidence>
<dbReference type="AlphaFoldDB" id="A0A1I7RSL0"/>
<keyword evidence="3 9" id="KW-0812">Transmembrane</keyword>
<dbReference type="eggNOG" id="KOG3656">
    <property type="taxonomic scope" value="Eukaryota"/>
</dbReference>
<evidence type="ECO:0000256" key="6">
    <source>
        <dbReference type="ARBA" id="ARBA00023136"/>
    </source>
</evidence>
<feature type="transmembrane region" description="Helical" evidence="10">
    <location>
        <begin position="183"/>
        <end position="204"/>
    </location>
</feature>
<organism evidence="14 16">
    <name type="scientific">Bursaphelenchus xylophilus</name>
    <name type="common">Pinewood nematode worm</name>
    <name type="synonym">Aphelenchoides xylophilus</name>
    <dbReference type="NCBI Taxonomy" id="6326"/>
    <lineage>
        <taxon>Eukaryota</taxon>
        <taxon>Metazoa</taxon>
        <taxon>Ecdysozoa</taxon>
        <taxon>Nematoda</taxon>
        <taxon>Chromadorea</taxon>
        <taxon>Rhabditida</taxon>
        <taxon>Tylenchina</taxon>
        <taxon>Tylenchomorpha</taxon>
        <taxon>Aphelenchoidea</taxon>
        <taxon>Aphelenchoididae</taxon>
        <taxon>Bursaphelenchus</taxon>
    </lineage>
</organism>
<dbReference type="GO" id="GO:0043005">
    <property type="term" value="C:neuron projection"/>
    <property type="evidence" value="ECO:0007669"/>
    <property type="project" value="TreeGrafter"/>
</dbReference>
<evidence type="ECO:0000313" key="16">
    <source>
        <dbReference type="WBParaSite" id="BXY_0371400.1"/>
    </source>
</evidence>
<feature type="transmembrane region" description="Helical" evidence="10">
    <location>
        <begin position="88"/>
        <end position="109"/>
    </location>
</feature>
<dbReference type="Pfam" id="PF00001">
    <property type="entry name" value="7tm_1"/>
    <property type="match status" value="1"/>
</dbReference>
<gene>
    <name evidence="12" type="ORF">BXYJ_LOCUS11726</name>
</gene>
<keyword evidence="4 10" id="KW-1133">Transmembrane helix</keyword>
<dbReference type="InterPro" id="IPR000276">
    <property type="entry name" value="GPCR_Rhodpsn"/>
</dbReference>
<dbReference type="EMBL" id="CAJFCV020000005">
    <property type="protein sequence ID" value="CAG9122884.1"/>
    <property type="molecule type" value="Genomic_DNA"/>
</dbReference>
<feature type="transmembrane region" description="Helical" evidence="10">
    <location>
        <begin position="56"/>
        <end position="76"/>
    </location>
</feature>
<dbReference type="GO" id="GO:0004930">
    <property type="term" value="F:G protein-coupled receptor activity"/>
    <property type="evidence" value="ECO:0007669"/>
    <property type="project" value="UniProtKB-KW"/>
</dbReference>
<evidence type="ECO:0000313" key="13">
    <source>
        <dbReference type="EMBL" id="CAG9122884.1"/>
    </source>
</evidence>
<reference evidence="16" key="1">
    <citation type="submission" date="2016-11" db="UniProtKB">
        <authorList>
            <consortium name="WormBaseParasite"/>
        </authorList>
    </citation>
    <scope>IDENTIFICATION</scope>
</reference>
<evidence type="ECO:0000256" key="7">
    <source>
        <dbReference type="ARBA" id="ARBA00023170"/>
    </source>
</evidence>
<protein>
    <submittedName>
        <fullName evidence="12">(pine wood nematode) hypothetical protein</fullName>
    </submittedName>
    <submittedName>
        <fullName evidence="16">G_PROTEIN_RECEP_F1_2 domain-containing protein</fullName>
    </submittedName>
</protein>
<evidence type="ECO:0000256" key="10">
    <source>
        <dbReference type="SAM" id="Phobius"/>
    </source>
</evidence>
<dbReference type="WBParaSite" id="BXY_0371400.1">
    <property type="protein sequence ID" value="BXY_0371400.1"/>
    <property type="gene ID" value="BXY_0371400"/>
</dbReference>
<keyword evidence="8 9" id="KW-0807">Transducer</keyword>
<dbReference type="PROSITE" id="PS00237">
    <property type="entry name" value="G_PROTEIN_RECEP_F1_1"/>
    <property type="match status" value="1"/>
</dbReference>
<keyword evidence="2" id="KW-1003">Cell membrane</keyword>
<dbReference type="InterPro" id="IPR017452">
    <property type="entry name" value="GPCR_Rhodpsn_7TM"/>
</dbReference>
<evidence type="ECO:0000256" key="4">
    <source>
        <dbReference type="ARBA" id="ARBA00022989"/>
    </source>
</evidence>
<dbReference type="GO" id="GO:0042277">
    <property type="term" value="F:peptide binding"/>
    <property type="evidence" value="ECO:0007669"/>
    <property type="project" value="TreeGrafter"/>
</dbReference>
<sequence>MLPIENWTQVMEPSPEEDNDYMLVLSSIVIIGLVGNIISLVTILNSRLKRITANQYLIVLTASDSVFLAAMILILFKVDYVNFHFCVVIEYILMTSSYVSSWSVVALTIERYIAIAHPLKHMKLSHIPRAKIMAYWVPIPFLFNLIQFITLSPTNADPDWPNVKQCGIREGPLQMTVEITDVVLSYVLPCLTVVFLNTFIASTVHKAGKGLFGSQDNLSTADRQSRNRRTGNVNTGSTRILLVVPIVYTVLNTPFYLMRIMDTLALNLFNSKAFSMQGMAEDPLAVFFYNAAHYLYYLNFASDFMVYAFTSANFRKSVTLAWAQLLCPKWAAKKFHRDTHLENTLVSNRTQIPSIRNSHLRSTPSNNTPTEL</sequence>
<dbReference type="Proteomes" id="UP000582659">
    <property type="component" value="Unassembled WGS sequence"/>
</dbReference>
<keyword evidence="15" id="KW-1185">Reference proteome</keyword>
<comment type="similarity">
    <text evidence="9">Belongs to the G-protein coupled receptor 1 family.</text>
</comment>
<dbReference type="PANTHER" id="PTHR24229:SF100">
    <property type="entry name" value="G-PROTEIN COUPLED RECEPTORS FAMILY 1 PROFILE DOMAIN-CONTAINING PROTEIN"/>
    <property type="match status" value="1"/>
</dbReference>
<evidence type="ECO:0000256" key="1">
    <source>
        <dbReference type="ARBA" id="ARBA00004651"/>
    </source>
</evidence>
<evidence type="ECO:0000256" key="8">
    <source>
        <dbReference type="ARBA" id="ARBA00023224"/>
    </source>
</evidence>
<reference evidence="13" key="2">
    <citation type="submission" date="2020-08" db="EMBL/GenBank/DDBJ databases">
        <authorList>
            <person name="Kikuchi T."/>
        </authorList>
    </citation>
    <scope>NUCLEOTIDE SEQUENCE</scope>
    <source>
        <strain evidence="12">Ka4C1</strain>
    </source>
</reference>
<dbReference type="PANTHER" id="PTHR24229">
    <property type="entry name" value="NEUROPEPTIDES RECEPTOR"/>
    <property type="match status" value="1"/>
</dbReference>
<accession>A0A1I7RSL0</accession>
<feature type="domain" description="G-protein coupled receptors family 1 profile" evidence="11">
    <location>
        <begin position="35"/>
        <end position="307"/>
    </location>
</feature>
<evidence type="ECO:0000256" key="9">
    <source>
        <dbReference type="RuleBase" id="RU000688"/>
    </source>
</evidence>
<feature type="transmembrane region" description="Helical" evidence="10">
    <location>
        <begin position="236"/>
        <end position="257"/>
    </location>
</feature>
<feature type="transmembrane region" description="Helical" evidence="10">
    <location>
        <begin position="130"/>
        <end position="151"/>
    </location>
</feature>
<feature type="transmembrane region" description="Helical" evidence="10">
    <location>
        <begin position="21"/>
        <end position="44"/>
    </location>
</feature>
<keyword evidence="5 9" id="KW-0297">G-protein coupled receptor</keyword>
<evidence type="ECO:0000256" key="3">
    <source>
        <dbReference type="ARBA" id="ARBA00022692"/>
    </source>
</evidence>
<dbReference type="PRINTS" id="PR00237">
    <property type="entry name" value="GPCRRHODOPSN"/>
</dbReference>
<dbReference type="PROSITE" id="PS50262">
    <property type="entry name" value="G_PROTEIN_RECEP_F1_2"/>
    <property type="match status" value="1"/>
</dbReference>
<dbReference type="SMR" id="A0A1I7RSL0"/>
<evidence type="ECO:0000259" key="11">
    <source>
        <dbReference type="PROSITE" id="PS50262"/>
    </source>
</evidence>
<dbReference type="Proteomes" id="UP000095284">
    <property type="component" value="Unplaced"/>
</dbReference>
<keyword evidence="7 9" id="KW-0675">Receptor</keyword>
<dbReference type="OrthoDB" id="9990906at2759"/>
<name>A0A1I7RSL0_BURXY</name>
<comment type="subcellular location">
    <subcellularLocation>
        <location evidence="1">Cell membrane</location>
        <topology evidence="1">Multi-pass membrane protein</topology>
    </subcellularLocation>
</comment>